<gene>
    <name evidence="2" type="ORF">V5O48_014710</name>
</gene>
<feature type="region of interest" description="Disordered" evidence="1">
    <location>
        <begin position="481"/>
        <end position="562"/>
    </location>
</feature>
<feature type="compositionally biased region" description="Basic and acidic residues" evidence="1">
    <location>
        <begin position="306"/>
        <end position="329"/>
    </location>
</feature>
<protein>
    <submittedName>
        <fullName evidence="2">Uncharacterized protein</fullName>
    </submittedName>
</protein>
<feature type="compositionally biased region" description="Basic and acidic residues" evidence="1">
    <location>
        <begin position="356"/>
        <end position="371"/>
    </location>
</feature>
<feature type="compositionally biased region" description="Polar residues" evidence="1">
    <location>
        <begin position="343"/>
        <end position="352"/>
    </location>
</feature>
<reference evidence="2 3" key="1">
    <citation type="submission" date="2024-02" db="EMBL/GenBank/DDBJ databases">
        <title>A draft genome for the cacao thread blight pathogen Marasmius crinis-equi.</title>
        <authorList>
            <person name="Cohen S.P."/>
            <person name="Baruah I.K."/>
            <person name="Amoako-Attah I."/>
            <person name="Bukari Y."/>
            <person name="Meinhardt L.W."/>
            <person name="Bailey B.A."/>
        </authorList>
    </citation>
    <scope>NUCLEOTIDE SEQUENCE [LARGE SCALE GENOMIC DNA]</scope>
    <source>
        <strain evidence="2 3">GH-76</strain>
    </source>
</reference>
<feature type="compositionally biased region" description="Basic and acidic residues" evidence="1">
    <location>
        <begin position="143"/>
        <end position="157"/>
    </location>
</feature>
<feature type="compositionally biased region" description="Basic and acidic residues" evidence="1">
    <location>
        <begin position="227"/>
        <end position="242"/>
    </location>
</feature>
<dbReference type="EMBL" id="JBAHYK010001628">
    <property type="protein sequence ID" value="KAL0567289.1"/>
    <property type="molecule type" value="Genomic_DNA"/>
</dbReference>
<evidence type="ECO:0000256" key="1">
    <source>
        <dbReference type="SAM" id="MobiDB-lite"/>
    </source>
</evidence>
<sequence>MPAKVNPKAKRGSQNASQGKKESANVSQARKGGYHMSKPGQFAEALPAVADSDEAARLMEFKLHDLKISMTRMQQEVEDSSRPGRRATPRRAAQLGTQIAEAKEKVADLEPKVQDLRRVHSEKRAALDAILKQEKSAASSDPEGVKPVEVSEPKEGESSGSDGKGIAGLDGESDLSDLDEDHDEGNGDSEKGRKRGRSKAGATEQSSRKRAKTTPTTKPTRKKTRPKAQEKLPKAKEFHLQEDQGANTMNTDAPNKEPKPAPKSPAGTGHGEHAQRPNTVNNGGESQQLGTAGNQATGSEGVLDEADLKEACKGDEHGRDGDGNDKGESGESGNGEGGKSYDSRPQATTSQGEPDAVEHDGGGDEGRKNDDPGVVSSAKTNQDNVSETPADKQANEGAVPAAKTNEKANEERVVSATKINEKNVHEKKEGKGSNLQVHAQVPEAIDAHRNEGSSDKGATTPQGASVLSFFSIAMVDVFVKGSQPQGSGEDCEEKSGGNQAVAAPTATPGPETSQSKPDREVKKKKRASKTRVTRVQGRSLQVAAAEEPEESHVDESDEEKTESWEFWKPEVRASMEVECQMQVARYLADPTGLDVHLSDRARAYVRYDAQNFPGAATTCFDLARDVLVSGKGLIRCVYHHYSDKSTKKHDHSRDFMTGV</sequence>
<organism evidence="2 3">
    <name type="scientific">Marasmius crinis-equi</name>
    <dbReference type="NCBI Taxonomy" id="585013"/>
    <lineage>
        <taxon>Eukaryota</taxon>
        <taxon>Fungi</taxon>
        <taxon>Dikarya</taxon>
        <taxon>Basidiomycota</taxon>
        <taxon>Agaricomycotina</taxon>
        <taxon>Agaricomycetes</taxon>
        <taxon>Agaricomycetidae</taxon>
        <taxon>Agaricales</taxon>
        <taxon>Marasmiineae</taxon>
        <taxon>Marasmiaceae</taxon>
        <taxon>Marasmius</taxon>
    </lineage>
</organism>
<feature type="compositionally biased region" description="Polar residues" evidence="1">
    <location>
        <begin position="12"/>
        <end position="28"/>
    </location>
</feature>
<name>A0ABR3EWI9_9AGAR</name>
<feature type="compositionally biased region" description="Polar residues" evidence="1">
    <location>
        <begin position="377"/>
        <end position="387"/>
    </location>
</feature>
<feature type="compositionally biased region" description="Polar residues" evidence="1">
    <location>
        <begin position="276"/>
        <end position="298"/>
    </location>
</feature>
<proteinExistence type="predicted"/>
<feature type="compositionally biased region" description="Basic and acidic residues" evidence="1">
    <location>
        <begin position="445"/>
        <end position="454"/>
    </location>
</feature>
<dbReference type="Proteomes" id="UP001465976">
    <property type="component" value="Unassembled WGS sequence"/>
</dbReference>
<evidence type="ECO:0000313" key="2">
    <source>
        <dbReference type="EMBL" id="KAL0567289.1"/>
    </source>
</evidence>
<feature type="compositionally biased region" description="Polar residues" evidence="1">
    <location>
        <begin position="244"/>
        <end position="253"/>
    </location>
</feature>
<feature type="compositionally biased region" description="Basic and acidic residues" evidence="1">
    <location>
        <begin position="101"/>
        <end position="135"/>
    </location>
</feature>
<feature type="compositionally biased region" description="Basic and acidic residues" evidence="1">
    <location>
        <begin position="404"/>
        <end position="431"/>
    </location>
</feature>
<feature type="region of interest" description="Disordered" evidence="1">
    <location>
        <begin position="72"/>
        <end position="462"/>
    </location>
</feature>
<feature type="region of interest" description="Disordered" evidence="1">
    <location>
        <begin position="1"/>
        <end position="39"/>
    </location>
</feature>
<comment type="caution">
    <text evidence="2">The sequence shown here is derived from an EMBL/GenBank/DDBJ whole genome shotgun (WGS) entry which is preliminary data.</text>
</comment>
<accession>A0ABR3EWI9</accession>
<keyword evidence="3" id="KW-1185">Reference proteome</keyword>
<feature type="compositionally biased region" description="Basic residues" evidence="1">
    <location>
        <begin position="522"/>
        <end position="532"/>
    </location>
</feature>
<feature type="compositionally biased region" description="Acidic residues" evidence="1">
    <location>
        <begin position="171"/>
        <end position="183"/>
    </location>
</feature>
<evidence type="ECO:0000313" key="3">
    <source>
        <dbReference type="Proteomes" id="UP001465976"/>
    </source>
</evidence>